<dbReference type="EMBL" id="CP023702">
    <property type="protein sequence ID" value="QEU75856.1"/>
    <property type="molecule type" value="Genomic_DNA"/>
</dbReference>
<keyword evidence="2" id="KW-1185">Reference proteome</keyword>
<evidence type="ECO:0000313" key="2">
    <source>
        <dbReference type="Proteomes" id="UP000326178"/>
    </source>
</evidence>
<reference evidence="1 2" key="1">
    <citation type="submission" date="2017-09" db="EMBL/GenBank/DDBJ databases">
        <authorList>
            <person name="Lee N."/>
            <person name="Cho B.-K."/>
        </authorList>
    </citation>
    <scope>NUCLEOTIDE SEQUENCE [LARGE SCALE GENOMIC DNA]</scope>
    <source>
        <strain evidence="1 2">ATCC 12769</strain>
    </source>
</reference>
<accession>A0A5J6FIP5</accession>
<proteinExistence type="predicted"/>
<dbReference type="AlphaFoldDB" id="A0A5J6FIP5"/>
<sequence length="89" mass="9687">MAKTRLTDFTGAEIRPGKLVVYATRRGNRVRQTEATVMETMSDKRAGRVVPRLKVQPTGRDSGFSARSTLAPQYVSAEHVVVIGDAPTA</sequence>
<gene>
    <name evidence="1" type="ORF">CP967_31300</name>
</gene>
<evidence type="ECO:0000313" key="1">
    <source>
        <dbReference type="EMBL" id="QEU75856.1"/>
    </source>
</evidence>
<dbReference type="RefSeq" id="WP_150491173.1">
    <property type="nucleotide sequence ID" value="NZ_BMUV01000003.1"/>
</dbReference>
<organism evidence="1 2">
    <name type="scientific">Streptomyces nitrosporeus</name>
    <dbReference type="NCBI Taxonomy" id="28894"/>
    <lineage>
        <taxon>Bacteria</taxon>
        <taxon>Bacillati</taxon>
        <taxon>Actinomycetota</taxon>
        <taxon>Actinomycetes</taxon>
        <taxon>Kitasatosporales</taxon>
        <taxon>Streptomycetaceae</taxon>
        <taxon>Streptomyces</taxon>
    </lineage>
</organism>
<protein>
    <submittedName>
        <fullName evidence="1">Uncharacterized protein</fullName>
    </submittedName>
</protein>
<dbReference type="OrthoDB" id="4307270at2"/>
<name>A0A5J6FIP5_9ACTN</name>
<dbReference type="Proteomes" id="UP000326178">
    <property type="component" value="Chromosome"/>
</dbReference>
<dbReference type="KEGG" id="snk:CP967_31300"/>